<dbReference type="PATRIC" id="fig|1081904.3.peg.1065"/>
<keyword evidence="5 10" id="KW-0547">Nucleotide-binding</keyword>
<dbReference type="PANTHER" id="PTHR11649:SF13">
    <property type="entry name" value="ENGB-TYPE G DOMAIN-CONTAINING PROTEIN"/>
    <property type="match status" value="1"/>
</dbReference>
<keyword evidence="6" id="KW-0460">Magnesium</keyword>
<dbReference type="EMBL" id="AWET01000021">
    <property type="protein sequence ID" value="ERK02757.1"/>
    <property type="molecule type" value="Genomic_DNA"/>
</dbReference>
<evidence type="ECO:0000256" key="10">
    <source>
        <dbReference type="HAMAP-Rule" id="MF_00321"/>
    </source>
</evidence>
<comment type="caution">
    <text evidence="12">The sequence shown here is derived from an EMBL/GenBank/DDBJ whole genome shotgun (WGS) entry which is preliminary data.</text>
</comment>
<dbReference type="FunFam" id="3.40.50.300:FF:000098">
    <property type="entry name" value="Probable GTP-binding protein EngB"/>
    <property type="match status" value="1"/>
</dbReference>
<keyword evidence="13" id="KW-1185">Reference proteome</keyword>
<sequence length="204" mass="23320">MEIKNSEFVISAPTVGRCPNDNKAEYAFIGRSNVGKSSLINMLCNHKGLAKTSATPGKTLLINHFIINKEWYLVDLPGYGFAKRSKSVQQQLTQMISSYILQRRQLVCVFVLIDIRHAPQQIDREFIDWLGESSIPFVIVFTKADKLSAAKARQSVESWMSKLEDRWEELPSYFITSAEKKTGREELLNYIDQINQSLTVKSRQ</sequence>
<evidence type="ECO:0000256" key="2">
    <source>
        <dbReference type="ARBA" id="ARBA00009638"/>
    </source>
</evidence>
<dbReference type="RefSeq" id="WP_021583694.1">
    <property type="nucleotide sequence ID" value="NZ_AWET01000021.1"/>
</dbReference>
<keyword evidence="4" id="KW-0479">Metal-binding</keyword>
<dbReference type="AlphaFoldDB" id="U2KWB0"/>
<evidence type="ECO:0000256" key="7">
    <source>
        <dbReference type="ARBA" id="ARBA00023134"/>
    </source>
</evidence>
<dbReference type="InterPro" id="IPR019987">
    <property type="entry name" value="GTP-bd_ribosome_bio_YsxC"/>
</dbReference>
<evidence type="ECO:0000256" key="9">
    <source>
        <dbReference type="ARBA" id="ARBA00023306"/>
    </source>
</evidence>
<feature type="domain" description="EngB-type G" evidence="11">
    <location>
        <begin position="22"/>
        <end position="197"/>
    </location>
</feature>
<dbReference type="InterPro" id="IPR027417">
    <property type="entry name" value="P-loop_NTPase"/>
</dbReference>
<dbReference type="CDD" id="cd01876">
    <property type="entry name" value="YihA_EngB"/>
    <property type="match status" value="1"/>
</dbReference>
<keyword evidence="3 10" id="KW-0132">Cell division</keyword>
<organism evidence="12 13">
    <name type="scientific">Hoylesella pleuritidis F0068</name>
    <dbReference type="NCBI Taxonomy" id="1081904"/>
    <lineage>
        <taxon>Bacteria</taxon>
        <taxon>Pseudomonadati</taxon>
        <taxon>Bacteroidota</taxon>
        <taxon>Bacteroidia</taxon>
        <taxon>Bacteroidales</taxon>
        <taxon>Prevotellaceae</taxon>
        <taxon>Hoylesella</taxon>
    </lineage>
</organism>
<dbReference type="InterPro" id="IPR006073">
    <property type="entry name" value="GTP-bd"/>
</dbReference>
<evidence type="ECO:0000256" key="3">
    <source>
        <dbReference type="ARBA" id="ARBA00022618"/>
    </source>
</evidence>
<protein>
    <recommendedName>
        <fullName evidence="10">Probable GTP-binding protein EngB</fullName>
    </recommendedName>
</protein>
<comment type="function">
    <text evidence="10">Necessary for normal cell division and for the maintenance of normal septation.</text>
</comment>
<name>U2KWB0_9BACT</name>
<dbReference type="Pfam" id="PF01926">
    <property type="entry name" value="MMR_HSR1"/>
    <property type="match status" value="1"/>
</dbReference>
<dbReference type="GO" id="GO:0000917">
    <property type="term" value="P:division septum assembly"/>
    <property type="evidence" value="ECO:0007669"/>
    <property type="project" value="UniProtKB-KW"/>
</dbReference>
<keyword evidence="8 10" id="KW-0717">Septation</keyword>
<dbReference type="GO" id="GO:0046872">
    <property type="term" value="F:metal ion binding"/>
    <property type="evidence" value="ECO:0007669"/>
    <property type="project" value="UniProtKB-KW"/>
</dbReference>
<evidence type="ECO:0000256" key="5">
    <source>
        <dbReference type="ARBA" id="ARBA00022741"/>
    </source>
</evidence>
<dbReference type="InterPro" id="IPR030393">
    <property type="entry name" value="G_ENGB_dom"/>
</dbReference>
<dbReference type="HAMAP" id="MF_00321">
    <property type="entry name" value="GTPase_EngB"/>
    <property type="match status" value="1"/>
</dbReference>
<reference evidence="12 13" key="1">
    <citation type="submission" date="2013-08" db="EMBL/GenBank/DDBJ databases">
        <authorList>
            <person name="Durkin A.S."/>
            <person name="Haft D.R."/>
            <person name="McCorrison J."/>
            <person name="Torralba M."/>
            <person name="Gillis M."/>
            <person name="Haft D.H."/>
            <person name="Methe B."/>
            <person name="Sutton G."/>
            <person name="Nelson K.E."/>
        </authorList>
    </citation>
    <scope>NUCLEOTIDE SEQUENCE [LARGE SCALE GENOMIC DNA]</scope>
    <source>
        <strain evidence="12 13">F0068</strain>
    </source>
</reference>
<evidence type="ECO:0000256" key="8">
    <source>
        <dbReference type="ARBA" id="ARBA00023210"/>
    </source>
</evidence>
<keyword evidence="9 10" id="KW-0131">Cell cycle</keyword>
<comment type="cofactor">
    <cofactor evidence="1">
        <name>Mg(2+)</name>
        <dbReference type="ChEBI" id="CHEBI:18420"/>
    </cofactor>
</comment>
<evidence type="ECO:0000313" key="12">
    <source>
        <dbReference type="EMBL" id="ERK02757.1"/>
    </source>
</evidence>
<evidence type="ECO:0000313" key="13">
    <source>
        <dbReference type="Proteomes" id="UP000016600"/>
    </source>
</evidence>
<evidence type="ECO:0000256" key="4">
    <source>
        <dbReference type="ARBA" id="ARBA00022723"/>
    </source>
</evidence>
<gene>
    <name evidence="12" type="primary">ysxC</name>
    <name evidence="10" type="synonym">engB</name>
    <name evidence="12" type="ORF">HMPREF1218_1446</name>
</gene>
<dbReference type="Proteomes" id="UP000016600">
    <property type="component" value="Unassembled WGS sequence"/>
</dbReference>
<dbReference type="GO" id="GO:0005525">
    <property type="term" value="F:GTP binding"/>
    <property type="evidence" value="ECO:0007669"/>
    <property type="project" value="UniProtKB-UniRule"/>
</dbReference>
<proteinExistence type="inferred from homology"/>
<evidence type="ECO:0000259" key="11">
    <source>
        <dbReference type="PROSITE" id="PS51706"/>
    </source>
</evidence>
<comment type="similarity">
    <text evidence="2 10">Belongs to the TRAFAC class TrmE-Era-EngA-EngB-Septin-like GTPase superfamily. EngB GTPase family.</text>
</comment>
<accession>U2KWB0</accession>
<dbReference type="SUPFAM" id="SSF52540">
    <property type="entry name" value="P-loop containing nucleoside triphosphate hydrolases"/>
    <property type="match status" value="1"/>
</dbReference>
<dbReference type="Gene3D" id="3.40.50.300">
    <property type="entry name" value="P-loop containing nucleotide triphosphate hydrolases"/>
    <property type="match status" value="1"/>
</dbReference>
<evidence type="ECO:0000256" key="1">
    <source>
        <dbReference type="ARBA" id="ARBA00001946"/>
    </source>
</evidence>
<dbReference type="PANTHER" id="PTHR11649">
    <property type="entry name" value="MSS1/TRME-RELATED GTP-BINDING PROTEIN"/>
    <property type="match status" value="1"/>
</dbReference>
<keyword evidence="7 10" id="KW-0342">GTP-binding</keyword>
<dbReference type="NCBIfam" id="TIGR03598">
    <property type="entry name" value="GTPase_YsxC"/>
    <property type="match status" value="1"/>
</dbReference>
<evidence type="ECO:0000256" key="6">
    <source>
        <dbReference type="ARBA" id="ARBA00022842"/>
    </source>
</evidence>
<dbReference type="PROSITE" id="PS51706">
    <property type="entry name" value="G_ENGB"/>
    <property type="match status" value="1"/>
</dbReference>